<evidence type="ECO:0000256" key="1">
    <source>
        <dbReference type="SAM" id="Phobius"/>
    </source>
</evidence>
<proteinExistence type="predicted"/>
<evidence type="ECO:0000313" key="3">
    <source>
        <dbReference type="Proteomes" id="UP001170288"/>
    </source>
</evidence>
<accession>A0AAW7PZI7</accession>
<dbReference type="EMBL" id="JAPZCX010000020">
    <property type="protein sequence ID" value="MDN5071424.1"/>
    <property type="molecule type" value="Genomic_DNA"/>
</dbReference>
<reference evidence="2" key="2">
    <citation type="journal article" date="2023" name="Microorganisms">
        <title>Genomic Characterization of Arcobacter butzleri Strains Isolated from Various Sources in Lithuania.</title>
        <authorList>
            <person name="Uljanovas D."/>
            <person name="Golz G."/>
            <person name="Fleischmann S."/>
            <person name="Kudirkiene E."/>
            <person name="Kasetiene N."/>
            <person name="Grineviciene A."/>
            <person name="Tamuleviciene E."/>
            <person name="Aksomaitiene J."/>
            <person name="Alter T."/>
            <person name="Malakauskas M."/>
        </authorList>
    </citation>
    <scope>NUCLEOTIDE SEQUENCE</scope>
    <source>
        <strain evidence="2">RCM69</strain>
    </source>
</reference>
<evidence type="ECO:0000313" key="2">
    <source>
        <dbReference type="EMBL" id="MDN5071424.1"/>
    </source>
</evidence>
<sequence length="144" mass="17601">MIDYIETIFGFIILIAIWVAYNYSKSKYEEEQKEDLHYENIAKKTTNEILYYYKERIFELEQVLFLVTDILHDEQKRKLFIEDEISYILTNARLFTRYGRISIEALQQDNPTLVKRDKEFIEYLKNNVWTKMYGKSFDECFKDK</sequence>
<keyword evidence="1" id="KW-1133">Transmembrane helix</keyword>
<dbReference type="RefSeq" id="WP_301372552.1">
    <property type="nucleotide sequence ID" value="NZ_JAPZCX010000020.1"/>
</dbReference>
<comment type="caution">
    <text evidence="2">The sequence shown here is derived from an EMBL/GenBank/DDBJ whole genome shotgun (WGS) entry which is preliminary data.</text>
</comment>
<feature type="transmembrane region" description="Helical" evidence="1">
    <location>
        <begin position="6"/>
        <end position="23"/>
    </location>
</feature>
<reference evidence="2" key="1">
    <citation type="submission" date="2022-12" db="EMBL/GenBank/DDBJ databases">
        <authorList>
            <person name="Uljanovas D."/>
        </authorList>
    </citation>
    <scope>NUCLEOTIDE SEQUENCE</scope>
    <source>
        <strain evidence="2">RCM69</strain>
    </source>
</reference>
<dbReference type="Proteomes" id="UP001170288">
    <property type="component" value="Unassembled WGS sequence"/>
</dbReference>
<keyword evidence="1" id="KW-0472">Membrane</keyword>
<name>A0AAW7PZI7_9BACT</name>
<organism evidence="2 3">
    <name type="scientific">Aliarcobacter butzleri</name>
    <dbReference type="NCBI Taxonomy" id="28197"/>
    <lineage>
        <taxon>Bacteria</taxon>
        <taxon>Pseudomonadati</taxon>
        <taxon>Campylobacterota</taxon>
        <taxon>Epsilonproteobacteria</taxon>
        <taxon>Campylobacterales</taxon>
        <taxon>Arcobacteraceae</taxon>
        <taxon>Aliarcobacter</taxon>
    </lineage>
</organism>
<dbReference type="AlphaFoldDB" id="A0AAW7PZI7"/>
<keyword evidence="1" id="KW-0812">Transmembrane</keyword>
<evidence type="ECO:0008006" key="4">
    <source>
        <dbReference type="Google" id="ProtNLM"/>
    </source>
</evidence>
<gene>
    <name evidence="2" type="ORF">O8C76_10370</name>
</gene>
<protein>
    <recommendedName>
        <fullName evidence="4">DUF4760 domain-containing protein</fullName>
    </recommendedName>
</protein>